<organism evidence="2 3">
    <name type="scientific">Gigaspora margarita</name>
    <dbReference type="NCBI Taxonomy" id="4874"/>
    <lineage>
        <taxon>Eukaryota</taxon>
        <taxon>Fungi</taxon>
        <taxon>Fungi incertae sedis</taxon>
        <taxon>Mucoromycota</taxon>
        <taxon>Glomeromycotina</taxon>
        <taxon>Glomeromycetes</taxon>
        <taxon>Diversisporales</taxon>
        <taxon>Gigasporaceae</taxon>
        <taxon>Gigaspora</taxon>
    </lineage>
</organism>
<accession>A0ABN7X382</accession>
<proteinExistence type="predicted"/>
<evidence type="ECO:0000256" key="1">
    <source>
        <dbReference type="SAM" id="MobiDB-lite"/>
    </source>
</evidence>
<dbReference type="EMBL" id="CAJVQB010080720">
    <property type="protein sequence ID" value="CAG8845734.1"/>
    <property type="molecule type" value="Genomic_DNA"/>
</dbReference>
<feature type="region of interest" description="Disordered" evidence="1">
    <location>
        <begin position="1"/>
        <end position="21"/>
    </location>
</feature>
<dbReference type="Proteomes" id="UP000789901">
    <property type="component" value="Unassembled WGS sequence"/>
</dbReference>
<feature type="non-terminal residue" evidence="2">
    <location>
        <position position="47"/>
    </location>
</feature>
<comment type="caution">
    <text evidence="2">The sequence shown here is derived from an EMBL/GenBank/DDBJ whole genome shotgun (WGS) entry which is preliminary data.</text>
</comment>
<gene>
    <name evidence="2" type="ORF">GMARGA_LOCUS37802</name>
</gene>
<reference evidence="2 3" key="1">
    <citation type="submission" date="2021-06" db="EMBL/GenBank/DDBJ databases">
        <authorList>
            <person name="Kallberg Y."/>
            <person name="Tangrot J."/>
            <person name="Rosling A."/>
        </authorList>
    </citation>
    <scope>NUCLEOTIDE SEQUENCE [LARGE SCALE GENOMIC DNA]</scope>
    <source>
        <strain evidence="2 3">120-4 pot B 10/14</strain>
    </source>
</reference>
<protein>
    <submittedName>
        <fullName evidence="2">33954_t:CDS:1</fullName>
    </submittedName>
</protein>
<evidence type="ECO:0000313" key="3">
    <source>
        <dbReference type="Proteomes" id="UP000789901"/>
    </source>
</evidence>
<sequence length="47" mass="5484">NKEEGERRKGTDKGEDLPEGMANKRWDRFKEKLVLVMEEVGSGYELE</sequence>
<evidence type="ECO:0000313" key="2">
    <source>
        <dbReference type="EMBL" id="CAG8845734.1"/>
    </source>
</evidence>
<feature type="non-terminal residue" evidence="2">
    <location>
        <position position="1"/>
    </location>
</feature>
<name>A0ABN7X382_GIGMA</name>
<keyword evidence="3" id="KW-1185">Reference proteome</keyword>